<dbReference type="OrthoDB" id="9801773at2"/>
<dbReference type="EMBL" id="SZQL01000013">
    <property type="protein sequence ID" value="TKK66983.1"/>
    <property type="molecule type" value="Genomic_DNA"/>
</dbReference>
<protein>
    <submittedName>
        <fullName evidence="4">TIGR01777 family protein</fullName>
    </submittedName>
</protein>
<dbReference type="InterPro" id="IPR013549">
    <property type="entry name" value="DUF1731"/>
</dbReference>
<organism evidence="4 5">
    <name type="scientific">Ilyomonas limi</name>
    <dbReference type="NCBI Taxonomy" id="2575867"/>
    <lineage>
        <taxon>Bacteria</taxon>
        <taxon>Pseudomonadati</taxon>
        <taxon>Bacteroidota</taxon>
        <taxon>Chitinophagia</taxon>
        <taxon>Chitinophagales</taxon>
        <taxon>Chitinophagaceae</taxon>
        <taxon>Ilyomonas</taxon>
    </lineage>
</organism>
<dbReference type="InterPro" id="IPR010099">
    <property type="entry name" value="SDR39U1"/>
</dbReference>
<comment type="caution">
    <text evidence="4">The sequence shown here is derived from an EMBL/GenBank/DDBJ whole genome shotgun (WGS) entry which is preliminary data.</text>
</comment>
<dbReference type="AlphaFoldDB" id="A0A4V5UUC3"/>
<dbReference type="InterPro" id="IPR036291">
    <property type="entry name" value="NAD(P)-bd_dom_sf"/>
</dbReference>
<gene>
    <name evidence="4" type="ORF">FC093_15910</name>
</gene>
<dbReference type="Pfam" id="PF01370">
    <property type="entry name" value="Epimerase"/>
    <property type="match status" value="1"/>
</dbReference>
<evidence type="ECO:0000256" key="1">
    <source>
        <dbReference type="ARBA" id="ARBA00009353"/>
    </source>
</evidence>
<proteinExistence type="inferred from homology"/>
<dbReference type="PANTHER" id="PTHR11092:SF0">
    <property type="entry name" value="EPIMERASE FAMILY PROTEIN SDR39U1"/>
    <property type="match status" value="1"/>
</dbReference>
<dbReference type="SUPFAM" id="SSF51735">
    <property type="entry name" value="NAD(P)-binding Rossmann-fold domains"/>
    <property type="match status" value="1"/>
</dbReference>
<dbReference type="InterPro" id="IPR001509">
    <property type="entry name" value="Epimerase_deHydtase"/>
</dbReference>
<dbReference type="NCBIfam" id="TIGR01777">
    <property type="entry name" value="yfcH"/>
    <property type="match status" value="1"/>
</dbReference>
<dbReference type="Gene3D" id="3.40.50.720">
    <property type="entry name" value="NAD(P)-binding Rossmann-like Domain"/>
    <property type="match status" value="1"/>
</dbReference>
<comment type="similarity">
    <text evidence="1">Belongs to the NAD(P)-dependent epimerase/dehydratase family. SDR39U1 subfamily.</text>
</comment>
<evidence type="ECO:0000313" key="5">
    <source>
        <dbReference type="Proteomes" id="UP000305848"/>
    </source>
</evidence>
<evidence type="ECO:0000259" key="3">
    <source>
        <dbReference type="Pfam" id="PF08338"/>
    </source>
</evidence>
<dbReference type="Pfam" id="PF08338">
    <property type="entry name" value="DUF1731"/>
    <property type="match status" value="1"/>
</dbReference>
<feature type="domain" description="DUF1731" evidence="3">
    <location>
        <begin position="260"/>
        <end position="305"/>
    </location>
</feature>
<feature type="domain" description="NAD-dependent epimerase/dehydratase" evidence="2">
    <location>
        <begin position="4"/>
        <end position="230"/>
    </location>
</feature>
<accession>A0A4V5UUC3</accession>
<sequence>MKTVIITGGTGLIGKQLTALLIKKGYNVIIFSHSRQDSNMQSNPSIAHWNIHTGEIDTTAIAKADYIIHLTGAGVADRRWTKARKKEIVESRTKSSALLVKALSETDNHITAVVASSAIGCYGPDSYTSRKNGFTEDELSSNDFLGETCRLWEESIEPVRMLGKRLIKLRTGIVLSNEGGALAEFKKPLKAGIAAILGSGSQVVSWIHIEDICRMYLAAIQNEKMNGVYNAVAPAPVTNKELTLALAKKMRGNAYLPIHIPAFALQLTLGEMSVEVLKSTTVNADKILQSGFSFSYSTIEAALVQLIQRK</sequence>
<dbReference type="RefSeq" id="WP_137262800.1">
    <property type="nucleotide sequence ID" value="NZ_SZQL01000013.1"/>
</dbReference>
<keyword evidence="5" id="KW-1185">Reference proteome</keyword>
<dbReference type="Proteomes" id="UP000305848">
    <property type="component" value="Unassembled WGS sequence"/>
</dbReference>
<evidence type="ECO:0000259" key="2">
    <source>
        <dbReference type="Pfam" id="PF01370"/>
    </source>
</evidence>
<evidence type="ECO:0000313" key="4">
    <source>
        <dbReference type="EMBL" id="TKK66983.1"/>
    </source>
</evidence>
<reference evidence="4 5" key="1">
    <citation type="submission" date="2019-05" db="EMBL/GenBank/DDBJ databases">
        <title>Panacibacter sp. strain 17mud1-8 Genome sequencing and assembly.</title>
        <authorList>
            <person name="Chhetri G."/>
        </authorList>
    </citation>
    <scope>NUCLEOTIDE SEQUENCE [LARGE SCALE GENOMIC DNA]</scope>
    <source>
        <strain evidence="4 5">17mud1-8</strain>
    </source>
</reference>
<name>A0A4V5UUC3_9BACT</name>
<dbReference type="PANTHER" id="PTHR11092">
    <property type="entry name" value="SUGAR NUCLEOTIDE EPIMERASE RELATED"/>
    <property type="match status" value="1"/>
</dbReference>